<sequence length="435" mass="46146">MTALVIIGLFAFAGVCVWVMVSMLNRFPMVGLYLMGGFVIIAWDLPDSPALVSAFGVQVKFEDAICLALMASALSSVRVLGVNISRLWWAFAIFLLAVSLSLGFGILANGLQAVNEARATLWLVIGVTWVLSRDWSAHFPSIRRFFLHIGLALTAVAALHLAIYGWGGADSFVTTATGVLQTGRPLVSGQAAVLLCCGLAMILTGGALRVVELLTGFGFIAVAILCMHRSVWVAAFAGLLVAAMSLRGRALIATIYVAFYSAVILACAITSGVLSALGEIVGHALSSDGTLNAREGSWSELIDQSIQGGIGRIFFGASFGAGWGRVVDGAFVDFNPHNWYVVLYLRVGLLGLAAAVFILAIAAFRLFGRSSAMLAVLLAIGAYAWFYHLPWYTTPWLGVCLYVAYGSAAVSAGSWLNISKDSLSRMVLGKNTLKA</sequence>
<feature type="transmembrane region" description="Helical" evidence="1">
    <location>
        <begin position="87"/>
        <end position="107"/>
    </location>
</feature>
<feature type="transmembrane region" description="Helical" evidence="1">
    <location>
        <begin position="255"/>
        <end position="277"/>
    </location>
</feature>
<dbReference type="OrthoDB" id="5120020at2"/>
<dbReference type="Proteomes" id="UP000075025">
    <property type="component" value="Unassembled WGS sequence"/>
</dbReference>
<gene>
    <name evidence="2" type="ORF">NS220_08405</name>
</gene>
<proteinExistence type="predicted"/>
<dbReference type="EMBL" id="LDRT01000049">
    <property type="protein sequence ID" value="KTR94673.1"/>
    <property type="molecule type" value="Genomic_DNA"/>
</dbReference>
<evidence type="ECO:0000313" key="2">
    <source>
        <dbReference type="EMBL" id="KTR94673.1"/>
    </source>
</evidence>
<feature type="transmembrane region" description="Helical" evidence="1">
    <location>
        <begin position="371"/>
        <end position="389"/>
    </location>
</feature>
<feature type="transmembrane region" description="Helical" evidence="1">
    <location>
        <begin position="217"/>
        <end position="243"/>
    </location>
</feature>
<keyword evidence="1" id="KW-0812">Transmembrane</keyword>
<feature type="transmembrane region" description="Helical" evidence="1">
    <location>
        <begin position="395"/>
        <end position="416"/>
    </location>
</feature>
<dbReference type="AlphaFoldDB" id="A0A147EXP9"/>
<accession>A0A147EXP9</accession>
<feature type="transmembrane region" description="Helical" evidence="1">
    <location>
        <begin position="119"/>
        <end position="139"/>
    </location>
</feature>
<keyword evidence="1" id="KW-1133">Transmembrane helix</keyword>
<feature type="transmembrane region" description="Helical" evidence="1">
    <location>
        <begin position="64"/>
        <end position="81"/>
    </location>
</feature>
<feature type="transmembrane region" description="Helical" evidence="1">
    <location>
        <begin position="23"/>
        <end position="43"/>
    </location>
</feature>
<evidence type="ECO:0000256" key="1">
    <source>
        <dbReference type="SAM" id="Phobius"/>
    </source>
</evidence>
<reference evidence="2 3" key="1">
    <citation type="journal article" date="2016" name="Front. Microbiol.">
        <title>Genomic Resource of Rice Seed Associated Bacteria.</title>
        <authorList>
            <person name="Midha S."/>
            <person name="Bansal K."/>
            <person name="Sharma S."/>
            <person name="Kumar N."/>
            <person name="Patil P.P."/>
            <person name="Chaudhry V."/>
            <person name="Patil P.B."/>
        </authorList>
    </citation>
    <scope>NUCLEOTIDE SEQUENCE [LARGE SCALE GENOMIC DNA]</scope>
    <source>
        <strain evidence="2 3">NS220</strain>
    </source>
</reference>
<feature type="transmembrane region" description="Helical" evidence="1">
    <location>
        <begin position="145"/>
        <end position="166"/>
    </location>
</feature>
<keyword evidence="1" id="KW-0472">Membrane</keyword>
<dbReference type="PATRIC" id="fig|2033.6.peg.2692"/>
<name>A0A147EXP9_MICTE</name>
<organism evidence="2 3">
    <name type="scientific">Microbacterium testaceum</name>
    <name type="common">Aureobacterium testaceum</name>
    <name type="synonym">Brevibacterium testaceum</name>
    <dbReference type="NCBI Taxonomy" id="2033"/>
    <lineage>
        <taxon>Bacteria</taxon>
        <taxon>Bacillati</taxon>
        <taxon>Actinomycetota</taxon>
        <taxon>Actinomycetes</taxon>
        <taxon>Micrococcales</taxon>
        <taxon>Microbacteriaceae</taxon>
        <taxon>Microbacterium</taxon>
    </lineage>
</organism>
<comment type="caution">
    <text evidence="2">The sequence shown here is derived from an EMBL/GenBank/DDBJ whole genome shotgun (WGS) entry which is preliminary data.</text>
</comment>
<evidence type="ECO:0000313" key="3">
    <source>
        <dbReference type="Proteomes" id="UP000075025"/>
    </source>
</evidence>
<feature type="transmembrane region" description="Helical" evidence="1">
    <location>
        <begin position="343"/>
        <end position="364"/>
    </location>
</feature>
<dbReference type="RefSeq" id="WP_058623619.1">
    <property type="nucleotide sequence ID" value="NZ_LDRT01000049.1"/>
</dbReference>
<protein>
    <submittedName>
        <fullName evidence="2">Uncharacterized protein</fullName>
    </submittedName>
</protein>
<feature type="transmembrane region" description="Helical" evidence="1">
    <location>
        <begin position="187"/>
        <end position="211"/>
    </location>
</feature>